<sequence length="34" mass="3744">MLRVRGDTTGSRVATGVKPSLFSGKRLKLQRKLS</sequence>
<reference evidence="1" key="1">
    <citation type="journal article" date="2004" name="Nature">
        <title>Genome duplication in the teleost fish Tetraodon nigroviridis reveals the early vertebrate proto-karyotype.</title>
        <authorList>
            <person name="Jaillon O."/>
            <person name="Aury J.-M."/>
            <person name="Brunet F."/>
            <person name="Petit J.-L."/>
            <person name="Stange-Thomann N."/>
            <person name="Mauceli E."/>
            <person name="Bouneau L."/>
            <person name="Fischer C."/>
            <person name="Ozouf-Costaz C."/>
            <person name="Bernot A."/>
            <person name="Nicaud S."/>
            <person name="Jaffe D."/>
            <person name="Fisher S."/>
            <person name="Lutfalla G."/>
            <person name="Dossat C."/>
            <person name="Segurens B."/>
            <person name="Dasilva C."/>
            <person name="Salanoubat M."/>
            <person name="Levy M."/>
            <person name="Boudet N."/>
            <person name="Castellano S."/>
            <person name="Anthouard V."/>
            <person name="Jubin C."/>
            <person name="Castelli V."/>
            <person name="Katinka M."/>
            <person name="Vacherie B."/>
            <person name="Biemont C."/>
            <person name="Skalli Z."/>
            <person name="Cattolico L."/>
            <person name="Poulain J."/>
            <person name="De Berardinis V."/>
            <person name="Cruaud C."/>
            <person name="Duprat S."/>
            <person name="Brottier P."/>
            <person name="Coutanceau J.-P."/>
            <person name="Gouzy J."/>
            <person name="Parra G."/>
            <person name="Lardier G."/>
            <person name="Chapple C."/>
            <person name="McKernan K.J."/>
            <person name="McEwan P."/>
            <person name="Bosak S."/>
            <person name="Kellis M."/>
            <person name="Volff J.-N."/>
            <person name="Guigo R."/>
            <person name="Zody M.C."/>
            <person name="Mesirov J."/>
            <person name="Lindblad-Toh K."/>
            <person name="Birren B."/>
            <person name="Nusbaum C."/>
            <person name="Kahn D."/>
            <person name="Robinson-Rechavi M."/>
            <person name="Laudet V."/>
            <person name="Schachter V."/>
            <person name="Quetier F."/>
            <person name="Saurin W."/>
            <person name="Scarpelli C."/>
            <person name="Wincker P."/>
            <person name="Lander E.S."/>
            <person name="Weissenbach J."/>
            <person name="Roest Crollius H."/>
        </authorList>
    </citation>
    <scope>NUCLEOTIDE SEQUENCE [LARGE SCALE GENOMIC DNA]</scope>
</reference>
<accession>Q4RTE8</accession>
<comment type="caution">
    <text evidence="1">The sequence shown here is derived from an EMBL/GenBank/DDBJ whole genome shotgun (WGS) entry which is preliminary data.</text>
</comment>
<reference evidence="1" key="2">
    <citation type="submission" date="2004-02" db="EMBL/GenBank/DDBJ databases">
        <authorList>
            <consortium name="Genoscope"/>
            <consortium name="Whitehead Institute Centre for Genome Research"/>
        </authorList>
    </citation>
    <scope>NUCLEOTIDE SEQUENCE</scope>
</reference>
<name>Q4RTE8_TETNG</name>
<dbReference type="KEGG" id="tng:GSTEN00029284G001"/>
<protein>
    <submittedName>
        <fullName evidence="1">(spotted green pufferfish) hypothetical protein</fullName>
    </submittedName>
</protein>
<dbReference type="AlphaFoldDB" id="Q4RTE8"/>
<dbReference type="EMBL" id="CAAE01014998">
    <property type="protein sequence ID" value="CAG08334.1"/>
    <property type="molecule type" value="Genomic_DNA"/>
</dbReference>
<proteinExistence type="predicted"/>
<organism evidence="1">
    <name type="scientific">Tetraodon nigroviridis</name>
    <name type="common">Spotted green pufferfish</name>
    <name type="synonym">Chelonodon nigroviridis</name>
    <dbReference type="NCBI Taxonomy" id="99883"/>
    <lineage>
        <taxon>Eukaryota</taxon>
        <taxon>Metazoa</taxon>
        <taxon>Chordata</taxon>
        <taxon>Craniata</taxon>
        <taxon>Vertebrata</taxon>
        <taxon>Euteleostomi</taxon>
        <taxon>Actinopterygii</taxon>
        <taxon>Neopterygii</taxon>
        <taxon>Teleostei</taxon>
        <taxon>Neoteleostei</taxon>
        <taxon>Acanthomorphata</taxon>
        <taxon>Eupercaria</taxon>
        <taxon>Tetraodontiformes</taxon>
        <taxon>Tetradontoidea</taxon>
        <taxon>Tetraodontidae</taxon>
        <taxon>Tetraodon</taxon>
    </lineage>
</organism>
<evidence type="ECO:0000313" key="1">
    <source>
        <dbReference type="EMBL" id="CAG08334.1"/>
    </source>
</evidence>
<gene>
    <name evidence="1" type="ORF">GSTENG00029284001</name>
</gene>